<proteinExistence type="predicted"/>
<reference evidence="2 3" key="1">
    <citation type="submission" date="2018-03" db="EMBL/GenBank/DDBJ databases">
        <title>Arenimonas caeni sp. nov., isolated from activated sludge.</title>
        <authorList>
            <person name="Liu H."/>
        </authorList>
    </citation>
    <scope>NUCLEOTIDE SEQUENCE [LARGE SCALE GENOMIC DNA]</scope>
    <source>
        <strain evidence="3">z29</strain>
    </source>
</reference>
<dbReference type="Proteomes" id="UP000241736">
    <property type="component" value="Unassembled WGS sequence"/>
</dbReference>
<sequence length="344" mass="37435">MRARQLLPWAVVSLALAGVAWWVLGRQASPSAPEAGPALPGLDARMEALEGIEVRGAGDTLLVSLRKVDGRWEEAGHPGWPSNEREISRALFRLAEARRVEPKTDDPALYARLGVEDIADAQAKSTELRLLGGGEPLRLVVGRNHPGLGGSYARLAGEARAWLLDADLSPARNPVDWLDRRIIDLPLARIERVRVEPARGRRFMLTRRDQAFLVDGQAPASAEDAVATAAVPEQLALDGVAADDGTDAERRHVFESVDGVALTIASWKGEGGTWARLSVSLDEEAALAWFARAGENADSPEQRLEALRGQVADWQSRFEGHRFLLPAQKAANLLRERADFLGAR</sequence>
<feature type="domain" description="DUF4340" evidence="1">
    <location>
        <begin position="72"/>
        <end position="213"/>
    </location>
</feature>
<gene>
    <name evidence="2" type="ORF">C6N40_06150</name>
</gene>
<keyword evidence="3" id="KW-1185">Reference proteome</keyword>
<dbReference type="InterPro" id="IPR025641">
    <property type="entry name" value="DUF4340"/>
</dbReference>
<organism evidence="2 3">
    <name type="scientific">Arenimonas caeni</name>
    <dbReference type="NCBI Taxonomy" id="2058085"/>
    <lineage>
        <taxon>Bacteria</taxon>
        <taxon>Pseudomonadati</taxon>
        <taxon>Pseudomonadota</taxon>
        <taxon>Gammaproteobacteria</taxon>
        <taxon>Lysobacterales</taxon>
        <taxon>Lysobacteraceae</taxon>
        <taxon>Arenimonas</taxon>
    </lineage>
</organism>
<dbReference type="OrthoDB" id="7008377at2"/>
<protein>
    <recommendedName>
        <fullName evidence="1">DUF4340 domain-containing protein</fullName>
    </recommendedName>
</protein>
<accession>A0A2P6M9W6</accession>
<dbReference type="EMBL" id="PVLF01000005">
    <property type="protein sequence ID" value="PRH82787.1"/>
    <property type="molecule type" value="Genomic_DNA"/>
</dbReference>
<evidence type="ECO:0000313" key="2">
    <source>
        <dbReference type="EMBL" id="PRH82787.1"/>
    </source>
</evidence>
<evidence type="ECO:0000313" key="3">
    <source>
        <dbReference type="Proteomes" id="UP000241736"/>
    </source>
</evidence>
<name>A0A2P6M9W6_9GAMM</name>
<comment type="caution">
    <text evidence="2">The sequence shown here is derived from an EMBL/GenBank/DDBJ whole genome shotgun (WGS) entry which is preliminary data.</text>
</comment>
<dbReference type="Pfam" id="PF14238">
    <property type="entry name" value="DUF4340"/>
    <property type="match status" value="1"/>
</dbReference>
<evidence type="ECO:0000259" key="1">
    <source>
        <dbReference type="Pfam" id="PF14238"/>
    </source>
</evidence>
<dbReference type="AlphaFoldDB" id="A0A2P6M9W6"/>
<dbReference type="RefSeq" id="WP_106990132.1">
    <property type="nucleotide sequence ID" value="NZ_KZ679087.1"/>
</dbReference>